<keyword evidence="4" id="KW-1185">Reference proteome</keyword>
<dbReference type="AlphaFoldDB" id="A0AAQ3P2M2"/>
<evidence type="ECO:0000313" key="4">
    <source>
        <dbReference type="Proteomes" id="UP001374535"/>
    </source>
</evidence>
<feature type="transmembrane region" description="Helical" evidence="2">
    <location>
        <begin position="667"/>
        <end position="687"/>
    </location>
</feature>
<protein>
    <recommendedName>
        <fullName evidence="5">Protein CPR-5</fullName>
    </recommendedName>
</protein>
<reference evidence="3 4" key="1">
    <citation type="journal article" date="2023" name="Life. Sci Alliance">
        <title>Evolutionary insights into 3D genome organization and epigenetic landscape of Vigna mungo.</title>
        <authorList>
            <person name="Junaid A."/>
            <person name="Singh B."/>
            <person name="Bhatia S."/>
        </authorList>
    </citation>
    <scope>NUCLEOTIDE SEQUENCE [LARGE SCALE GENOMIC DNA]</scope>
    <source>
        <strain evidence="3">Urdbean</strain>
    </source>
</reference>
<dbReference type="InterPro" id="IPR044708">
    <property type="entry name" value="CPR5"/>
</dbReference>
<keyword evidence="2" id="KW-0472">Membrane</keyword>
<dbReference type="Proteomes" id="UP001374535">
    <property type="component" value="Chromosome 2"/>
</dbReference>
<evidence type="ECO:0000256" key="2">
    <source>
        <dbReference type="SAM" id="Phobius"/>
    </source>
</evidence>
<evidence type="ECO:0008006" key="5">
    <source>
        <dbReference type="Google" id="ProtNLM"/>
    </source>
</evidence>
<evidence type="ECO:0000256" key="1">
    <source>
        <dbReference type="SAM" id="MobiDB-lite"/>
    </source>
</evidence>
<keyword evidence="2" id="KW-0812">Transmembrane</keyword>
<gene>
    <name evidence="3" type="ORF">V8G54_007946</name>
</gene>
<dbReference type="GO" id="GO:0006952">
    <property type="term" value="P:defense response"/>
    <property type="evidence" value="ECO:0007669"/>
    <property type="project" value="InterPro"/>
</dbReference>
<name>A0AAQ3P2M2_VIGMU</name>
<accession>A0AAQ3P2M2</accession>
<feature type="transmembrane region" description="Helical" evidence="2">
    <location>
        <begin position="713"/>
        <end position="735"/>
    </location>
</feature>
<feature type="region of interest" description="Disordered" evidence="1">
    <location>
        <begin position="24"/>
        <end position="58"/>
    </location>
</feature>
<feature type="transmembrane region" description="Helical" evidence="2">
    <location>
        <begin position="604"/>
        <end position="623"/>
    </location>
</feature>
<evidence type="ECO:0000313" key="3">
    <source>
        <dbReference type="EMBL" id="WVZ20624.1"/>
    </source>
</evidence>
<feature type="compositionally biased region" description="Basic residues" evidence="1">
    <location>
        <begin position="40"/>
        <end position="58"/>
    </location>
</feature>
<dbReference type="EMBL" id="CP144699">
    <property type="protein sequence ID" value="WVZ20624.1"/>
    <property type="molecule type" value="Genomic_DNA"/>
</dbReference>
<dbReference type="PANTHER" id="PTHR35322">
    <property type="entry name" value="PROTEIN CPR-5"/>
    <property type="match status" value="1"/>
</dbReference>
<proteinExistence type="predicted"/>
<feature type="transmembrane region" description="Helical" evidence="2">
    <location>
        <begin position="635"/>
        <end position="655"/>
    </location>
</feature>
<dbReference type="GO" id="GO:0010090">
    <property type="term" value="P:trichome morphogenesis"/>
    <property type="evidence" value="ECO:0007669"/>
    <property type="project" value="InterPro"/>
</dbReference>
<dbReference type="GO" id="GO:0010150">
    <property type="term" value="P:leaf senescence"/>
    <property type="evidence" value="ECO:0007669"/>
    <property type="project" value="InterPro"/>
</dbReference>
<feature type="region of interest" description="Disordered" evidence="1">
    <location>
        <begin position="193"/>
        <end position="222"/>
    </location>
</feature>
<dbReference type="PANTHER" id="PTHR35322:SF2">
    <property type="entry name" value="PROTEIN CPR-5"/>
    <property type="match status" value="1"/>
</dbReference>
<feature type="compositionally biased region" description="Basic and acidic residues" evidence="1">
    <location>
        <begin position="193"/>
        <end position="207"/>
    </location>
</feature>
<feature type="compositionally biased region" description="Low complexity" evidence="1">
    <location>
        <begin position="29"/>
        <end position="39"/>
    </location>
</feature>
<sequence length="754" mass="84385">MTEIENCSSEPTTINQFQSQISMNNGMQSSDMSETSSNSSRKRKSKGKKVSFKRRNPSVVVRRHRANNVDTIGLPLGMSFAAVMAQMCTSAIKESLASVFGDKLDGLTRNFEQSFSSTLNTLQSVYESSKCNEGNKLNNMKMEILSSRLTLDKGECSGDTFRESGPSRPYDTEIHQSISHDLVEEVRDNFHRDSVNHDYPEEDRGGDNFHVNSVTDDSPEEGRDKFLMDSVSRELALYGQSDQMVSFSQISFGSVNNPMVSIFEKHVAEQSRSNDLKALAIGLKMEELNMKKDELALNRDLNSLSRSKLAMGESKASFKAEKFKTELEDTRHGELKKKCIDCLITGLLIMSSSLFYGAYVYSYERIAEATESCTPSTQASASRTARPFFCLLVHLFTKFILLSRALIFPSTFPSLSFILIVSPFGQLLRDCLDCKTVRLLTVNVRPFDSSRPFTFGVGGSLLFASEPFSSFRSLGSAACSTSSFGSDHPVTFGFVSPFLLGPAVLSCWVQQSFPVLIRSITRSLSIGLGYSDRPRIILAYCCKSDRIASICAFILSTAICFTPHDSGSVTIRQFLETESSSWWTPKSVTSFNSKLNILWCQVQVMSRMMFGVLMIFAVAYLLLQRSTTSSSQTMPVTFILLMLGVGCGYCGKLCVETLGGSGNVWLLYWEMLCLLHFFSLCWTPALFQILHGPVTAWQTTEKKTIFQYWIRRVIFYTILLLFLPLFCGLMPFASLGQWKDHFTMKGSEFNGSEW</sequence>
<keyword evidence="2" id="KW-1133">Transmembrane helix</keyword>
<organism evidence="3 4">
    <name type="scientific">Vigna mungo</name>
    <name type="common">Black gram</name>
    <name type="synonym">Phaseolus mungo</name>
    <dbReference type="NCBI Taxonomy" id="3915"/>
    <lineage>
        <taxon>Eukaryota</taxon>
        <taxon>Viridiplantae</taxon>
        <taxon>Streptophyta</taxon>
        <taxon>Embryophyta</taxon>
        <taxon>Tracheophyta</taxon>
        <taxon>Spermatophyta</taxon>
        <taxon>Magnoliopsida</taxon>
        <taxon>eudicotyledons</taxon>
        <taxon>Gunneridae</taxon>
        <taxon>Pentapetalae</taxon>
        <taxon>rosids</taxon>
        <taxon>fabids</taxon>
        <taxon>Fabales</taxon>
        <taxon>Fabaceae</taxon>
        <taxon>Papilionoideae</taxon>
        <taxon>50 kb inversion clade</taxon>
        <taxon>NPAAA clade</taxon>
        <taxon>indigoferoid/millettioid clade</taxon>
        <taxon>Phaseoleae</taxon>
        <taxon>Vigna</taxon>
    </lineage>
</organism>